<feature type="region of interest" description="Disordered" evidence="11">
    <location>
        <begin position="567"/>
        <end position="586"/>
    </location>
</feature>
<evidence type="ECO:0000256" key="5">
    <source>
        <dbReference type="ARBA" id="ARBA00022475"/>
    </source>
</evidence>
<feature type="transmembrane region" description="Helical" evidence="10">
    <location>
        <begin position="55"/>
        <end position="76"/>
    </location>
</feature>
<dbReference type="Gene3D" id="1.10.3720.10">
    <property type="entry name" value="MetI-like"/>
    <property type="match status" value="1"/>
</dbReference>
<evidence type="ECO:0000313" key="13">
    <source>
        <dbReference type="EMBL" id="KDN87218.1"/>
    </source>
</evidence>
<dbReference type="Proteomes" id="UP000027178">
    <property type="component" value="Unassembled WGS sequence"/>
</dbReference>
<feature type="compositionally biased region" description="Basic and acidic residues" evidence="11">
    <location>
        <begin position="567"/>
        <end position="581"/>
    </location>
</feature>
<feature type="domain" description="ABC transmembrane type-1" evidence="12">
    <location>
        <begin position="149"/>
        <end position="357"/>
    </location>
</feature>
<evidence type="ECO:0000256" key="2">
    <source>
        <dbReference type="ARBA" id="ARBA00004651"/>
    </source>
</evidence>
<feature type="compositionally biased region" description="Basic and acidic residues" evidence="11">
    <location>
        <begin position="817"/>
        <end position="829"/>
    </location>
</feature>
<feature type="compositionally biased region" description="Basic residues" evidence="11">
    <location>
        <begin position="652"/>
        <end position="669"/>
    </location>
</feature>
<dbReference type="InterPro" id="IPR035906">
    <property type="entry name" value="MetI-like_sf"/>
</dbReference>
<feature type="transmembrane region" description="Helical" evidence="10">
    <location>
        <begin position="156"/>
        <end position="175"/>
    </location>
</feature>
<comment type="similarity">
    <text evidence="3 10">Belongs to the binding-protein-dependent transport system permease family. CysTW subfamily.</text>
</comment>
<dbReference type="InterPro" id="IPR000515">
    <property type="entry name" value="MetI-like"/>
</dbReference>
<evidence type="ECO:0000256" key="4">
    <source>
        <dbReference type="ARBA" id="ARBA00022448"/>
    </source>
</evidence>
<evidence type="ECO:0000256" key="8">
    <source>
        <dbReference type="ARBA" id="ARBA00022989"/>
    </source>
</evidence>
<evidence type="ECO:0000256" key="11">
    <source>
        <dbReference type="SAM" id="MobiDB-lite"/>
    </source>
</evidence>
<keyword evidence="7 10" id="KW-0812">Transmembrane</keyword>
<comment type="subcellular location">
    <subcellularLocation>
        <location evidence="2 10">Cell membrane</location>
        <topology evidence="2 10">Multi-pass membrane protein</topology>
    </subcellularLocation>
</comment>
<evidence type="ECO:0000256" key="9">
    <source>
        <dbReference type="ARBA" id="ARBA00023136"/>
    </source>
</evidence>
<reference evidence="13 14" key="1">
    <citation type="submission" date="2014-05" db="EMBL/GenBank/DDBJ databases">
        <title>Draft Genome Sequence of Kitasatospora cheerisanensis KCTC 2395.</title>
        <authorList>
            <person name="Nam D.H."/>
        </authorList>
    </citation>
    <scope>NUCLEOTIDE SEQUENCE [LARGE SCALE GENOMIC DNA]</scope>
    <source>
        <strain evidence="13 14">KCTC 2395</strain>
    </source>
</reference>
<dbReference type="GO" id="GO:0005886">
    <property type="term" value="C:plasma membrane"/>
    <property type="evidence" value="ECO:0007669"/>
    <property type="project" value="UniProtKB-SubCell"/>
</dbReference>
<dbReference type="PANTHER" id="PTHR42922">
    <property type="entry name" value="PHOSPHATE TRANSPORT SYSTEM PERMEASE PROTEIN PSTA"/>
    <property type="match status" value="1"/>
</dbReference>
<evidence type="ECO:0000256" key="10">
    <source>
        <dbReference type="RuleBase" id="RU363043"/>
    </source>
</evidence>
<dbReference type="CDD" id="cd06261">
    <property type="entry name" value="TM_PBP2"/>
    <property type="match status" value="1"/>
</dbReference>
<feature type="region of interest" description="Disordered" evidence="11">
    <location>
        <begin position="739"/>
        <end position="887"/>
    </location>
</feature>
<dbReference type="InterPro" id="IPR051408">
    <property type="entry name" value="Phosphate_transprt_permease"/>
</dbReference>
<keyword evidence="9 10" id="KW-0472">Membrane</keyword>
<dbReference type="PATRIC" id="fig|1348663.4.peg.989"/>
<keyword evidence="4" id="KW-0813">Transport</keyword>
<feature type="transmembrane region" description="Helical" evidence="10">
    <location>
        <begin position="88"/>
        <end position="107"/>
    </location>
</feature>
<dbReference type="AlphaFoldDB" id="A0A066Z0C5"/>
<dbReference type="PANTHER" id="PTHR42922:SF1">
    <property type="entry name" value="PHOSPHATE TRANSPORT SYSTEM PERMEASE PROTEIN PSTA"/>
    <property type="match status" value="1"/>
</dbReference>
<feature type="compositionally biased region" description="Basic residues" evidence="11">
    <location>
        <begin position="415"/>
        <end position="426"/>
    </location>
</feature>
<dbReference type="GO" id="GO:0035435">
    <property type="term" value="P:phosphate ion transmembrane transport"/>
    <property type="evidence" value="ECO:0007669"/>
    <property type="project" value="InterPro"/>
</dbReference>
<comment type="function">
    <text evidence="1">Part of the binding-protein-dependent transport system for phosphate; probably responsible for the translocation of the substrate across the membrane.</text>
</comment>
<feature type="region of interest" description="Disordered" evidence="11">
    <location>
        <begin position="597"/>
        <end position="724"/>
    </location>
</feature>
<organism evidence="13 14">
    <name type="scientific">Kitasatospora cheerisanensis KCTC 2395</name>
    <dbReference type="NCBI Taxonomy" id="1348663"/>
    <lineage>
        <taxon>Bacteria</taxon>
        <taxon>Bacillati</taxon>
        <taxon>Actinomycetota</taxon>
        <taxon>Actinomycetes</taxon>
        <taxon>Kitasatosporales</taxon>
        <taxon>Streptomycetaceae</taxon>
        <taxon>Kitasatospora</taxon>
    </lineage>
</organism>
<feature type="transmembrane region" description="Helical" evidence="10">
    <location>
        <begin position="224"/>
        <end position="246"/>
    </location>
</feature>
<dbReference type="PROSITE" id="PS50928">
    <property type="entry name" value="ABC_TM1"/>
    <property type="match status" value="1"/>
</dbReference>
<feature type="compositionally biased region" description="Basic residues" evidence="11">
    <location>
        <begin position="868"/>
        <end position="887"/>
    </location>
</feature>
<protein>
    <recommendedName>
        <fullName evidence="10">Phosphate transport system permease protein PstA</fullName>
    </recommendedName>
</protein>
<evidence type="ECO:0000256" key="1">
    <source>
        <dbReference type="ARBA" id="ARBA00003510"/>
    </source>
</evidence>
<sequence length="887" mass="99641">MSTPLAQATPEHPSLPEQQRIRLGGTTREEVLTMAGAAAGSLALDWLLYERVLPFSGAFGFLLCWYLLFLAFYALAGRLQWDALTVRERLATALAWSSGLLVVGIILDQIGFVILRGLHAARHANFFTETMRSTAALDPITSGGCLHAVVGSLEQIGMATLFSVPLGILTAVFLVEAGQTRRGARLVKPVRVLVEAMTALPSIVAGLFVLGVVILTLGVEKSGFAAALALTVMMMPIVTRAAEVVVRLVPGTLKEASYALGASQWRTVWHVVLPTARPGLATAVVLGMARGVGETSPVLLTAGFTTRLNLDAFHGNQTSLPLFVWNYVKQPYPDMFARAFAGALTLMLVVLILFVTARILGRHRTPPTGEPAARCAGPPPPPSPLNRWPTDDHSPAAHQKEDPPRATPSPDVGAARRRARPARRAARRDTRARLDLAEGGRLQLGRAGHRPVAARRPADGHRDRLHRQRLGRRPRPMVHRPGRLHRLRRPVPVQGRHRRRRRAGQQRPGPAGEPGVRLLVRADHRRRHRADVPPGGRRQEGHRPAAVPGHHRRHLHQQDHLLGRPADHRRLRPHPAEDPDHAGGALRRLRRQRPVHALDGAHPQERVGRLLHPGQRRHLRRLHRVLPGRRPDDRAERLRRGGELRPVADRHRRDRLRRVRVRQAHRLARRQGAQPGRVLHPAERLQRRGRADRREDPRRGRQHLRQRPRLPAAEPRRRLHQQRPAFLPDLLLQLPDRAAGRHQPAGDAQVHQRQGQRAQPLPRLRAVRGTARGRRPRLLADPAQPGARRTAADPAHPRQRQPRRPQHALQLPQPDLRLGRPADRPEERPAAQPVRQEGQPAGLHRAERAGREDRRRQQLRWRQDRFGQRRQQRGRRRNGRAGRGRRR</sequence>
<accession>A0A066Z0C5</accession>
<dbReference type="EMBL" id="JNBY01000049">
    <property type="protein sequence ID" value="KDN87218.1"/>
    <property type="molecule type" value="Genomic_DNA"/>
</dbReference>
<comment type="caution">
    <text evidence="13">The sequence shown here is derived from an EMBL/GenBank/DDBJ whole genome shotgun (WGS) entry which is preliminary data.</text>
</comment>
<evidence type="ECO:0000256" key="3">
    <source>
        <dbReference type="ARBA" id="ARBA00007069"/>
    </source>
</evidence>
<keyword evidence="6" id="KW-0592">Phosphate transport</keyword>
<feature type="compositionally biased region" description="Basic residues" evidence="11">
    <location>
        <begin position="797"/>
        <end position="806"/>
    </location>
</feature>
<dbReference type="eggNOG" id="COG0581">
    <property type="taxonomic scope" value="Bacteria"/>
</dbReference>
<feature type="compositionally biased region" description="Basic and acidic residues" evidence="11">
    <location>
        <begin position="427"/>
        <end position="438"/>
    </location>
</feature>
<evidence type="ECO:0000259" key="12">
    <source>
        <dbReference type="PROSITE" id="PS50928"/>
    </source>
</evidence>
<dbReference type="InterPro" id="IPR005672">
    <property type="entry name" value="Phosphate_PstA"/>
</dbReference>
<feature type="transmembrane region" description="Helical" evidence="10">
    <location>
        <begin position="339"/>
        <end position="360"/>
    </location>
</feature>
<feature type="compositionally biased region" description="Basic residues" evidence="11">
    <location>
        <begin position="614"/>
        <end position="627"/>
    </location>
</feature>
<evidence type="ECO:0000256" key="7">
    <source>
        <dbReference type="ARBA" id="ARBA00022692"/>
    </source>
</evidence>
<name>A0A066Z0C5_9ACTN</name>
<dbReference type="HOGENOM" id="CLU_325117_0_0_11"/>
<dbReference type="Pfam" id="PF00528">
    <property type="entry name" value="BPD_transp_1"/>
    <property type="match status" value="1"/>
</dbReference>
<evidence type="ECO:0000256" key="6">
    <source>
        <dbReference type="ARBA" id="ARBA00022592"/>
    </source>
</evidence>
<feature type="compositionally biased region" description="Basic residues" evidence="11">
    <location>
        <begin position="463"/>
        <end position="504"/>
    </location>
</feature>
<keyword evidence="14" id="KW-1185">Reference proteome</keyword>
<dbReference type="GO" id="GO:0005315">
    <property type="term" value="F:phosphate transmembrane transporter activity"/>
    <property type="evidence" value="ECO:0007669"/>
    <property type="project" value="InterPro"/>
</dbReference>
<feature type="transmembrane region" description="Helical" evidence="10">
    <location>
        <begin position="196"/>
        <end position="218"/>
    </location>
</feature>
<dbReference type="SUPFAM" id="SSF161098">
    <property type="entry name" value="MetI-like"/>
    <property type="match status" value="1"/>
</dbReference>
<evidence type="ECO:0000313" key="14">
    <source>
        <dbReference type="Proteomes" id="UP000027178"/>
    </source>
</evidence>
<feature type="compositionally biased region" description="Basic and acidic residues" evidence="11">
    <location>
        <begin position="844"/>
        <end position="867"/>
    </location>
</feature>
<feature type="region of interest" description="Disordered" evidence="11">
    <location>
        <begin position="364"/>
        <end position="558"/>
    </location>
</feature>
<feature type="compositionally biased region" description="Basic and acidic residues" evidence="11">
    <location>
        <begin position="629"/>
        <end position="651"/>
    </location>
</feature>
<keyword evidence="5 10" id="KW-1003">Cell membrane</keyword>
<feature type="compositionally biased region" description="Basic and acidic residues" evidence="11">
    <location>
        <begin position="389"/>
        <end position="404"/>
    </location>
</feature>
<dbReference type="NCBIfam" id="TIGR00974">
    <property type="entry name" value="3a0107s02c"/>
    <property type="match status" value="1"/>
</dbReference>
<gene>
    <name evidence="13" type="ORF">KCH_10390</name>
</gene>
<proteinExistence type="inferred from homology"/>
<keyword evidence="8 10" id="KW-1133">Transmembrane helix</keyword>